<dbReference type="RefSeq" id="WP_310236075.1">
    <property type="nucleotide sequence ID" value="NZ_JAVDWO010000009.1"/>
</dbReference>
<keyword evidence="3" id="KW-1185">Reference proteome</keyword>
<feature type="transmembrane region" description="Helical" evidence="1">
    <location>
        <begin position="45"/>
        <end position="66"/>
    </location>
</feature>
<dbReference type="EMBL" id="JAVDWO010000009">
    <property type="protein sequence ID" value="MDR7193619.1"/>
    <property type="molecule type" value="Genomic_DNA"/>
</dbReference>
<evidence type="ECO:0000256" key="1">
    <source>
        <dbReference type="SAM" id="Phobius"/>
    </source>
</evidence>
<organism evidence="2 3">
    <name type="scientific">Luteimonas terrae</name>
    <dbReference type="NCBI Taxonomy" id="1530191"/>
    <lineage>
        <taxon>Bacteria</taxon>
        <taxon>Pseudomonadati</taxon>
        <taxon>Pseudomonadota</taxon>
        <taxon>Gammaproteobacteria</taxon>
        <taxon>Lysobacterales</taxon>
        <taxon>Lysobacteraceae</taxon>
        <taxon>Luteimonas</taxon>
    </lineage>
</organism>
<sequence length="118" mass="13052">MTLTRMSVPYALWALHFVALYSLQGLACAQQLWRERLGGLELMTWVLWALTAVILAAIAFEARRAWHIRRALQVSDETGRADHERRSFLVTLTLLGAAVSALGVVFTASPLAMLPTCA</sequence>
<keyword evidence="1" id="KW-0472">Membrane</keyword>
<protein>
    <submittedName>
        <fullName evidence="2">Uncharacterized protein</fullName>
    </submittedName>
</protein>
<evidence type="ECO:0000313" key="3">
    <source>
        <dbReference type="Proteomes" id="UP001256588"/>
    </source>
</evidence>
<accession>A0ABU1XXX6</accession>
<feature type="transmembrane region" description="Helical" evidence="1">
    <location>
        <begin position="87"/>
        <end position="106"/>
    </location>
</feature>
<reference evidence="2 3" key="1">
    <citation type="submission" date="2023-07" db="EMBL/GenBank/DDBJ databases">
        <title>Sorghum-associated microbial communities from plants grown in Nebraska, USA.</title>
        <authorList>
            <person name="Schachtman D."/>
        </authorList>
    </citation>
    <scope>NUCLEOTIDE SEQUENCE [LARGE SCALE GENOMIC DNA]</scope>
    <source>
        <strain evidence="2 3">4099</strain>
    </source>
</reference>
<keyword evidence="1" id="KW-1133">Transmembrane helix</keyword>
<dbReference type="Proteomes" id="UP001256588">
    <property type="component" value="Unassembled WGS sequence"/>
</dbReference>
<proteinExistence type="predicted"/>
<gene>
    <name evidence="2" type="ORF">J2W68_002356</name>
</gene>
<evidence type="ECO:0000313" key="2">
    <source>
        <dbReference type="EMBL" id="MDR7193619.1"/>
    </source>
</evidence>
<name>A0ABU1XXX6_9GAMM</name>
<keyword evidence="1" id="KW-0812">Transmembrane</keyword>
<comment type="caution">
    <text evidence="2">The sequence shown here is derived from an EMBL/GenBank/DDBJ whole genome shotgun (WGS) entry which is preliminary data.</text>
</comment>